<evidence type="ECO:0000256" key="1">
    <source>
        <dbReference type="ARBA" id="ARBA00022448"/>
    </source>
</evidence>
<dbReference type="InterPro" id="IPR050093">
    <property type="entry name" value="ABC_SmlMolc_Importer"/>
</dbReference>
<evidence type="ECO:0000313" key="6">
    <source>
        <dbReference type="Proteomes" id="UP001601058"/>
    </source>
</evidence>
<dbReference type="PROSITE" id="PS50893">
    <property type="entry name" value="ABC_TRANSPORTER_2"/>
    <property type="match status" value="1"/>
</dbReference>
<keyword evidence="6" id="KW-1185">Reference proteome</keyword>
<gene>
    <name evidence="5" type="ORF">ACFYKT_09685</name>
</gene>
<protein>
    <submittedName>
        <fullName evidence="5">ABC transporter ATP-binding protein</fullName>
    </submittedName>
</protein>
<dbReference type="Proteomes" id="UP001601058">
    <property type="component" value="Unassembled WGS sequence"/>
</dbReference>
<dbReference type="InterPro" id="IPR003593">
    <property type="entry name" value="AAA+_ATPase"/>
</dbReference>
<dbReference type="SMART" id="SM00382">
    <property type="entry name" value="AAA"/>
    <property type="match status" value="1"/>
</dbReference>
<proteinExistence type="predicted"/>
<keyword evidence="2" id="KW-0547">Nucleotide-binding</keyword>
<dbReference type="RefSeq" id="WP_389218874.1">
    <property type="nucleotide sequence ID" value="NZ_JBIACJ010000004.1"/>
</dbReference>
<dbReference type="SUPFAM" id="SSF52540">
    <property type="entry name" value="P-loop containing nucleoside triphosphate hydrolases"/>
    <property type="match status" value="1"/>
</dbReference>
<dbReference type="PANTHER" id="PTHR42781">
    <property type="entry name" value="SPERMIDINE/PUTRESCINE IMPORT ATP-BINDING PROTEIN POTA"/>
    <property type="match status" value="1"/>
</dbReference>
<dbReference type="Gene3D" id="3.40.50.300">
    <property type="entry name" value="P-loop containing nucleotide triphosphate hydrolases"/>
    <property type="match status" value="1"/>
</dbReference>
<evidence type="ECO:0000256" key="3">
    <source>
        <dbReference type="ARBA" id="ARBA00022840"/>
    </source>
</evidence>
<sequence>MEVLLEFDSVSVKYNEHEVIKNLSFSLKKGEVIALLGPSGCGKTTILNITSGLLAETAGKVSVHTKKFGYVFQEPRLLPWRTVIDNILFVMKEKDREVKQKQTNEILKMVGLDHVANDYPSKLSGGMKQRVSIARALAADPQIILMDEPFSALDPKLKNELQEDVIKLIDKNQIGIIYVTHDPLEAIKLADRILVLSSQGCSIKYEMNIERSRTERDYSYLKQIELELRNWVGGIT</sequence>
<name>A0ABW6JZU8_9BACI</name>
<dbReference type="PROSITE" id="PS00211">
    <property type="entry name" value="ABC_TRANSPORTER_1"/>
    <property type="match status" value="1"/>
</dbReference>
<organism evidence="5 6">
    <name type="scientific">Cytobacillus mangrovibacter</name>
    <dbReference type="NCBI Taxonomy" id="3299024"/>
    <lineage>
        <taxon>Bacteria</taxon>
        <taxon>Bacillati</taxon>
        <taxon>Bacillota</taxon>
        <taxon>Bacilli</taxon>
        <taxon>Bacillales</taxon>
        <taxon>Bacillaceae</taxon>
        <taxon>Cytobacillus</taxon>
    </lineage>
</organism>
<dbReference type="InterPro" id="IPR017871">
    <property type="entry name" value="ABC_transporter-like_CS"/>
</dbReference>
<keyword evidence="3 5" id="KW-0067">ATP-binding</keyword>
<dbReference type="EMBL" id="JBIACJ010000004">
    <property type="protein sequence ID" value="MFE8696605.1"/>
    <property type="molecule type" value="Genomic_DNA"/>
</dbReference>
<feature type="domain" description="ABC transporter" evidence="4">
    <location>
        <begin position="5"/>
        <end position="223"/>
    </location>
</feature>
<accession>A0ABW6JZU8</accession>
<evidence type="ECO:0000313" key="5">
    <source>
        <dbReference type="EMBL" id="MFE8696605.1"/>
    </source>
</evidence>
<comment type="caution">
    <text evidence="5">The sequence shown here is derived from an EMBL/GenBank/DDBJ whole genome shotgun (WGS) entry which is preliminary data.</text>
</comment>
<keyword evidence="1" id="KW-0813">Transport</keyword>
<dbReference type="InterPro" id="IPR027417">
    <property type="entry name" value="P-loop_NTPase"/>
</dbReference>
<dbReference type="Pfam" id="PF00005">
    <property type="entry name" value="ABC_tran"/>
    <property type="match status" value="1"/>
</dbReference>
<dbReference type="GO" id="GO:0005524">
    <property type="term" value="F:ATP binding"/>
    <property type="evidence" value="ECO:0007669"/>
    <property type="project" value="UniProtKB-KW"/>
</dbReference>
<evidence type="ECO:0000259" key="4">
    <source>
        <dbReference type="PROSITE" id="PS50893"/>
    </source>
</evidence>
<evidence type="ECO:0000256" key="2">
    <source>
        <dbReference type="ARBA" id="ARBA00022741"/>
    </source>
</evidence>
<dbReference type="PANTHER" id="PTHR42781:SF8">
    <property type="entry name" value="BICARBONATE TRANSPORT ATP-BINDING PROTEIN CMPC"/>
    <property type="match status" value="1"/>
</dbReference>
<reference evidence="5 6" key="1">
    <citation type="submission" date="2024-08" db="EMBL/GenBank/DDBJ databases">
        <title>Two novel Cytobacillus novel species.</title>
        <authorList>
            <person name="Liu G."/>
        </authorList>
    </citation>
    <scope>NUCLEOTIDE SEQUENCE [LARGE SCALE GENOMIC DNA]</scope>
    <source>
        <strain evidence="5 6">FJAT-53684</strain>
    </source>
</reference>
<dbReference type="InterPro" id="IPR003439">
    <property type="entry name" value="ABC_transporter-like_ATP-bd"/>
</dbReference>